<evidence type="ECO:0000313" key="2">
    <source>
        <dbReference type="EMBL" id="KUG58992.1"/>
    </source>
</evidence>
<keyword evidence="1" id="KW-0812">Transmembrane</keyword>
<organism evidence="2 3">
    <name type="scientific">Nesterenkonia jeotgali</name>
    <dbReference type="NCBI Taxonomy" id="317018"/>
    <lineage>
        <taxon>Bacteria</taxon>
        <taxon>Bacillati</taxon>
        <taxon>Actinomycetota</taxon>
        <taxon>Actinomycetes</taxon>
        <taxon>Micrococcales</taxon>
        <taxon>Micrococcaceae</taxon>
        <taxon>Nesterenkonia</taxon>
    </lineage>
</organism>
<keyword evidence="1" id="KW-1133">Transmembrane helix</keyword>
<dbReference type="EMBL" id="LQBM01000003">
    <property type="protein sequence ID" value="KUG58992.1"/>
    <property type="molecule type" value="Genomic_DNA"/>
</dbReference>
<dbReference type="STRING" id="317018.AVL63_02925"/>
<gene>
    <name evidence="2" type="ORF">AVL63_02925</name>
</gene>
<protein>
    <submittedName>
        <fullName evidence="2">Uncharacterized protein</fullName>
    </submittedName>
</protein>
<dbReference type="RefSeq" id="WP_058888674.1">
    <property type="nucleotide sequence ID" value="NZ_LQBM01000003.1"/>
</dbReference>
<dbReference type="Proteomes" id="UP000054023">
    <property type="component" value="Unassembled WGS sequence"/>
</dbReference>
<keyword evidence="3" id="KW-1185">Reference proteome</keyword>
<name>A0A0W8IGX4_9MICC</name>
<dbReference type="AlphaFoldDB" id="A0A0W8IGX4"/>
<evidence type="ECO:0000313" key="3">
    <source>
        <dbReference type="Proteomes" id="UP000054023"/>
    </source>
</evidence>
<evidence type="ECO:0000256" key="1">
    <source>
        <dbReference type="SAM" id="Phobius"/>
    </source>
</evidence>
<comment type="caution">
    <text evidence="2">The sequence shown here is derived from an EMBL/GenBank/DDBJ whole genome shotgun (WGS) entry which is preliminary data.</text>
</comment>
<accession>A0A0W8IGX4</accession>
<reference evidence="3" key="1">
    <citation type="submission" date="2015-12" db="EMBL/GenBank/DDBJ databases">
        <authorList>
            <person name="Nair G.R."/>
            <person name="Kaur G."/>
            <person name="Mayilraj S."/>
        </authorList>
    </citation>
    <scope>NUCLEOTIDE SEQUENCE [LARGE SCALE GENOMIC DNA]</scope>
    <source>
        <strain evidence="3">CD08_7</strain>
    </source>
</reference>
<proteinExistence type="predicted"/>
<keyword evidence="1" id="KW-0472">Membrane</keyword>
<sequence length="81" mass="9008">MSPELITALVSLVGGGIGVKIIDWTIAWTKGRMDQAQKVQKRLDAEVQRRQGAEQALHIHRVRLIQAGVPERDLPDMPANE</sequence>
<feature type="transmembrane region" description="Helical" evidence="1">
    <location>
        <begin position="6"/>
        <end position="28"/>
    </location>
</feature>